<dbReference type="InterPro" id="IPR036322">
    <property type="entry name" value="WD40_repeat_dom_sf"/>
</dbReference>
<name>A0ABR1AGJ2_POLSC</name>
<comment type="pathway">
    <text evidence="8">tRNA modification; N(7)-methylguanine-tRNA biosynthesis.</text>
</comment>
<evidence type="ECO:0000256" key="7">
    <source>
        <dbReference type="ARBA" id="ARBA00093542"/>
    </source>
</evidence>
<dbReference type="Proteomes" id="UP001359485">
    <property type="component" value="Unassembled WGS sequence"/>
</dbReference>
<evidence type="ECO:0008006" key="12">
    <source>
        <dbReference type="Google" id="ProtNLM"/>
    </source>
</evidence>
<feature type="repeat" description="WD" evidence="9">
    <location>
        <begin position="171"/>
        <end position="213"/>
    </location>
</feature>
<dbReference type="InterPro" id="IPR001680">
    <property type="entry name" value="WD40_rpt"/>
</dbReference>
<dbReference type="PANTHER" id="PTHR16288">
    <property type="entry name" value="WD40 REPEAT PROTEIN 4"/>
    <property type="match status" value="1"/>
</dbReference>
<evidence type="ECO:0000256" key="1">
    <source>
        <dbReference type="ARBA" id="ARBA00004123"/>
    </source>
</evidence>
<dbReference type="InterPro" id="IPR028884">
    <property type="entry name" value="Trm82"/>
</dbReference>
<keyword evidence="11" id="KW-1185">Reference proteome</keyword>
<keyword evidence="3 8" id="KW-0819">tRNA processing</keyword>
<comment type="similarity">
    <text evidence="8">Belongs to the WD repeat TRM82 family.</text>
</comment>
<dbReference type="EMBL" id="JAWJWF010000049">
    <property type="protein sequence ID" value="KAK6619082.1"/>
    <property type="molecule type" value="Genomic_DNA"/>
</dbReference>
<comment type="caution">
    <text evidence="10">The sequence shown here is derived from an EMBL/GenBank/DDBJ whole genome shotgun (WGS) entry which is preliminary data.</text>
</comment>
<dbReference type="PANTHER" id="PTHR16288:SF0">
    <property type="entry name" value="TRNA (GUANINE-N(7)-)-METHYLTRANSFERASE NON-CATALYTIC SUBUNIT WDR4"/>
    <property type="match status" value="1"/>
</dbReference>
<dbReference type="SUPFAM" id="SSF50978">
    <property type="entry name" value="WD40 repeat-like"/>
    <property type="match status" value="1"/>
</dbReference>
<dbReference type="Pfam" id="PF00400">
    <property type="entry name" value="WD40"/>
    <property type="match status" value="2"/>
</dbReference>
<dbReference type="SMART" id="SM00320">
    <property type="entry name" value="WD40"/>
    <property type="match status" value="4"/>
</dbReference>
<sequence>MVKLYGGSKHLVIALSEEFIVFTIIEEERNWEFHQLVKCKAQSLDSINVVIECCTFSPCGKYFAVSFDKNILVYNTVDWNILFVAPGERRASCLKFFPKSNILLLANKSGSALFYSFDKDKLEKIGTSVGHNSMLINALITHDEKYVITCDRDEKIRITNYPNVYNIERFCLGHTEFVSCLGLLPGDKSILVSCSGDGTIRFWDYMTGIQIAEHNCKSNSNSEENKKPAIIKIVQCLVNSVSILAVFEYKSKNVRILEVSGNLGTGLSIKVVTILQLPSIPWDIIFFCQQLVCLMPEQDRSVIVWSSVTKSVQDSSCFHSIENYISKHFHLILSANNKLSDEIPLLFKREIDNLQEYEQRKKARLLRTGKTS</sequence>
<comment type="subcellular location">
    <subcellularLocation>
        <location evidence="1 8">Nucleus</location>
    </subcellularLocation>
</comment>
<evidence type="ECO:0000313" key="10">
    <source>
        <dbReference type="EMBL" id="KAK6619082.1"/>
    </source>
</evidence>
<evidence type="ECO:0000256" key="3">
    <source>
        <dbReference type="ARBA" id="ARBA00022694"/>
    </source>
</evidence>
<evidence type="ECO:0000256" key="8">
    <source>
        <dbReference type="HAMAP-Rule" id="MF_03056"/>
    </source>
</evidence>
<dbReference type="Gene3D" id="2.130.10.10">
    <property type="entry name" value="YVTN repeat-like/Quinoprotein amine dehydrogenase"/>
    <property type="match status" value="2"/>
</dbReference>
<evidence type="ECO:0000313" key="11">
    <source>
        <dbReference type="Proteomes" id="UP001359485"/>
    </source>
</evidence>
<proteinExistence type="inferred from homology"/>
<gene>
    <name evidence="10" type="ORF">RUM44_003464</name>
</gene>
<evidence type="ECO:0000256" key="9">
    <source>
        <dbReference type="PROSITE-ProRule" id="PRU00221"/>
    </source>
</evidence>
<evidence type="ECO:0000256" key="6">
    <source>
        <dbReference type="ARBA" id="ARBA00093337"/>
    </source>
</evidence>
<keyword evidence="5 8" id="KW-0539">Nucleus</keyword>
<keyword evidence="2 8" id="KW-0853">WD repeat</keyword>
<dbReference type="HAMAP" id="MF_03056">
    <property type="entry name" value="TRM82"/>
    <property type="match status" value="1"/>
</dbReference>
<comment type="function">
    <text evidence="6">Required for the Mettl1-dependent formation of N(7)-methylguanine at position 46 (m7G46) in tRNA. In the Mettl1-wuho methyltransferase complex, it is required to stabilize and induce conformational changes of the catalytic subunit. Required for binding of nanos mRNA and repression of translation by the mei-P26-bgcn-bam-sxl complex. May cooperate with mei-P26 and nanos to derepress the BMP signaling pathway. May cooperate with mei-P26 to suppress expression of a subset of microRNAs. May cooperate with mei-P26 to regulate bam expression levels in germline cells during gametogenesis. Required to promote mitosis to meiosis transition during gametogenesis. May regulate germline cell division in part by regulating ribosome biogenesis.</text>
</comment>
<reference evidence="10 11" key="1">
    <citation type="submission" date="2023-09" db="EMBL/GenBank/DDBJ databases">
        <title>Genomes of two closely related lineages of the louse Polyplax serrata with different host specificities.</title>
        <authorList>
            <person name="Martinu J."/>
            <person name="Tarabai H."/>
            <person name="Stefka J."/>
            <person name="Hypsa V."/>
        </authorList>
    </citation>
    <scope>NUCLEOTIDE SEQUENCE [LARGE SCALE GENOMIC DNA]</scope>
    <source>
        <strain evidence="10">98ZLc_SE</strain>
    </source>
</reference>
<accession>A0ABR1AGJ2</accession>
<comment type="function">
    <text evidence="8">Required for the formation of N(7)-methylguanine at position 46 (m7G46) in tRNA. In the complex, it is required to stabilize and induce conformational changes of the catalytic subunit.</text>
</comment>
<dbReference type="PROSITE" id="PS50294">
    <property type="entry name" value="WD_REPEATS_REGION"/>
    <property type="match status" value="1"/>
</dbReference>
<keyword evidence="4 8" id="KW-0677">Repeat</keyword>
<evidence type="ECO:0000256" key="4">
    <source>
        <dbReference type="ARBA" id="ARBA00022737"/>
    </source>
</evidence>
<dbReference type="PROSITE" id="PS50082">
    <property type="entry name" value="WD_REPEATS_2"/>
    <property type="match status" value="1"/>
</dbReference>
<dbReference type="InterPro" id="IPR015943">
    <property type="entry name" value="WD40/YVTN_repeat-like_dom_sf"/>
</dbReference>
<evidence type="ECO:0000256" key="2">
    <source>
        <dbReference type="ARBA" id="ARBA00022574"/>
    </source>
</evidence>
<evidence type="ECO:0000256" key="5">
    <source>
        <dbReference type="ARBA" id="ARBA00023242"/>
    </source>
</evidence>
<protein>
    <recommendedName>
        <fullName evidence="12">tRNA (guanine-N(7)-)-methyltransferase non-catalytic subunit wuho</fullName>
    </recommendedName>
</protein>
<comment type="subunit">
    <text evidence="7">Forms a heterodimer with the catalytic subunit Mettl1. Interacts with mei-P26 and weakly interacts with bgcn; required for the function or formation of the mei-P26-bgcn-bam-sxl complex. Interacts with nanos; may be involved in mei-P26-dependent derepression of the BMP signaling pathway. Interacts with Myc; the interaction may be mediated by mei-P26 and may be involved in the regulation of ribosome biogenesis.</text>
</comment>
<organism evidence="10 11">
    <name type="scientific">Polyplax serrata</name>
    <name type="common">Common mouse louse</name>
    <dbReference type="NCBI Taxonomy" id="468196"/>
    <lineage>
        <taxon>Eukaryota</taxon>
        <taxon>Metazoa</taxon>
        <taxon>Ecdysozoa</taxon>
        <taxon>Arthropoda</taxon>
        <taxon>Hexapoda</taxon>
        <taxon>Insecta</taxon>
        <taxon>Pterygota</taxon>
        <taxon>Neoptera</taxon>
        <taxon>Paraneoptera</taxon>
        <taxon>Psocodea</taxon>
        <taxon>Troctomorpha</taxon>
        <taxon>Phthiraptera</taxon>
        <taxon>Anoplura</taxon>
        <taxon>Polyplacidae</taxon>
        <taxon>Polyplax</taxon>
    </lineage>
</organism>